<dbReference type="PROSITE" id="PS00888">
    <property type="entry name" value="CNMP_BINDING_1"/>
    <property type="match status" value="2"/>
</dbReference>
<dbReference type="Gene3D" id="3.40.630.30">
    <property type="match status" value="1"/>
</dbReference>
<dbReference type="Pfam" id="PF01630">
    <property type="entry name" value="Glyco_hydro_56"/>
    <property type="match status" value="1"/>
</dbReference>
<evidence type="ECO:0000256" key="5">
    <source>
        <dbReference type="ARBA" id="ARBA00022566"/>
    </source>
</evidence>
<organism evidence="17 18">
    <name type="scientific">Clarias magur</name>
    <name type="common">Asian catfish</name>
    <name type="synonym">Macropteronotus magur</name>
    <dbReference type="NCBI Taxonomy" id="1594786"/>
    <lineage>
        <taxon>Eukaryota</taxon>
        <taxon>Metazoa</taxon>
        <taxon>Chordata</taxon>
        <taxon>Craniata</taxon>
        <taxon>Vertebrata</taxon>
        <taxon>Euteleostomi</taxon>
        <taxon>Actinopterygii</taxon>
        <taxon>Neopterygii</taxon>
        <taxon>Teleostei</taxon>
        <taxon>Ostariophysi</taxon>
        <taxon>Siluriformes</taxon>
        <taxon>Clariidae</taxon>
        <taxon>Clarias</taxon>
    </lineage>
</organism>
<dbReference type="GO" id="GO:0030214">
    <property type="term" value="P:hyaluronan catabolic process"/>
    <property type="evidence" value="ECO:0007669"/>
    <property type="project" value="TreeGrafter"/>
</dbReference>
<dbReference type="CDD" id="cd00038">
    <property type="entry name" value="CAP_ED"/>
    <property type="match status" value="2"/>
</dbReference>
<evidence type="ECO:0000256" key="9">
    <source>
        <dbReference type="ARBA" id="ARBA00023149"/>
    </source>
</evidence>
<comment type="catalytic activity">
    <reaction evidence="1 13">
        <text>Random hydrolysis of (1-&gt;4)-linkages between N-acetyl-beta-D-glucosamine and D-glucuronate residues in hyaluronate.</text>
        <dbReference type="EC" id="3.2.1.35"/>
    </reaction>
</comment>
<evidence type="ECO:0000256" key="7">
    <source>
        <dbReference type="ARBA" id="ARBA00022741"/>
    </source>
</evidence>
<feature type="domain" description="N-acetyltransferase" evidence="16">
    <location>
        <begin position="479"/>
        <end position="622"/>
    </location>
</feature>
<dbReference type="PANTHER" id="PTHR11769:SF19">
    <property type="entry name" value="HYALURONIDASE-3"/>
    <property type="match status" value="1"/>
</dbReference>
<dbReference type="SUPFAM" id="SSF47391">
    <property type="entry name" value="Dimerization-anchoring domain of cAMP-dependent PK regulatory subunit"/>
    <property type="match status" value="1"/>
</dbReference>
<evidence type="ECO:0000313" key="17">
    <source>
        <dbReference type="EMBL" id="KAF5891928.1"/>
    </source>
</evidence>
<evidence type="ECO:0000256" key="1">
    <source>
        <dbReference type="ARBA" id="ARBA00000251"/>
    </source>
</evidence>
<dbReference type="Pfam" id="PF00027">
    <property type="entry name" value="cNMP_binding"/>
    <property type="match status" value="2"/>
</dbReference>
<dbReference type="PANTHER" id="PTHR11769">
    <property type="entry name" value="HYALURONIDASE"/>
    <property type="match status" value="1"/>
</dbReference>
<protein>
    <recommendedName>
        <fullName evidence="13">Hyaluronidase</fullName>
        <ecNumber evidence="13">3.2.1.35</ecNumber>
    </recommendedName>
</protein>
<dbReference type="SMART" id="SM00394">
    <property type="entry name" value="RIIa"/>
    <property type="match status" value="1"/>
</dbReference>
<dbReference type="SUPFAM" id="SSF51445">
    <property type="entry name" value="(Trans)glycosidases"/>
    <property type="match status" value="1"/>
</dbReference>
<evidence type="ECO:0000256" key="8">
    <source>
        <dbReference type="ARBA" id="ARBA00022801"/>
    </source>
</evidence>
<feature type="domain" description="Cyclic nucleotide-binding" evidence="15">
    <location>
        <begin position="136"/>
        <end position="255"/>
    </location>
</feature>
<evidence type="ECO:0000256" key="12">
    <source>
        <dbReference type="ARBA" id="ARBA00037198"/>
    </source>
</evidence>
<accession>A0A8J4TJV2</accession>
<keyword evidence="18" id="KW-1185">Reference proteome</keyword>
<evidence type="ECO:0000256" key="11">
    <source>
        <dbReference type="ARBA" id="ARBA00023295"/>
    </source>
</evidence>
<dbReference type="EMBL" id="QNUK01000541">
    <property type="protein sequence ID" value="KAF5891928.1"/>
    <property type="molecule type" value="Genomic_DNA"/>
</dbReference>
<dbReference type="InterPro" id="IPR018488">
    <property type="entry name" value="cNMP-bd_CS"/>
</dbReference>
<dbReference type="InterPro" id="IPR018155">
    <property type="entry name" value="Hyaluronidase"/>
</dbReference>
<dbReference type="PROSITE" id="PS50042">
    <property type="entry name" value="CNMP_BINDING_3"/>
    <property type="match status" value="2"/>
</dbReference>
<reference evidence="17" key="1">
    <citation type="submission" date="2020-07" db="EMBL/GenBank/DDBJ databases">
        <title>Clarias magur genome sequencing, assembly and annotation.</title>
        <authorList>
            <person name="Kushwaha B."/>
            <person name="Kumar R."/>
            <person name="Das P."/>
            <person name="Joshi C.G."/>
            <person name="Kumar D."/>
            <person name="Nagpure N.S."/>
            <person name="Pandey M."/>
            <person name="Agarwal S."/>
            <person name="Srivastava S."/>
            <person name="Singh M."/>
            <person name="Sahoo L."/>
            <person name="Jayasankar P."/>
            <person name="Meher P.K."/>
            <person name="Koringa P.G."/>
            <person name="Iquebal M.A."/>
            <person name="Das S.P."/>
            <person name="Bit A."/>
            <person name="Patnaik S."/>
            <person name="Patel N."/>
            <person name="Shah T.M."/>
            <person name="Hinsu A."/>
            <person name="Jena J.K."/>
        </authorList>
    </citation>
    <scope>NUCLEOTIDE SEQUENCE</scope>
    <source>
        <strain evidence="17">CIFAMagur01</strain>
        <tissue evidence="17">Testis</tissue>
    </source>
</reference>
<evidence type="ECO:0000256" key="13">
    <source>
        <dbReference type="RuleBase" id="RU610713"/>
    </source>
</evidence>
<dbReference type="GO" id="GO:0005975">
    <property type="term" value="P:carbohydrate metabolic process"/>
    <property type="evidence" value="ECO:0007669"/>
    <property type="project" value="InterPro"/>
</dbReference>
<comment type="function">
    <text evidence="12">Regulatory subunit of the cAMP-dependent protein kinases involved in cAMP signaling in cells. Type II regulatory chains mediate membrane association by binding to anchoring proteins, including the MAP2 kinase.</text>
</comment>
<dbReference type="InterPro" id="IPR018490">
    <property type="entry name" value="cNMP-bd_dom_sf"/>
</dbReference>
<feature type="domain" description="Cyclic nucleotide-binding" evidence="15">
    <location>
        <begin position="258"/>
        <end position="356"/>
    </location>
</feature>
<dbReference type="EC" id="3.2.1.35" evidence="13"/>
<keyword evidence="9" id="KW-0114">cAMP</keyword>
<keyword evidence="7" id="KW-0547">Nucleotide-binding</keyword>
<dbReference type="OrthoDB" id="417078at2759"/>
<keyword evidence="11 13" id="KW-0326">Glycosidase</keyword>
<dbReference type="InterPro" id="IPR003117">
    <property type="entry name" value="cAMP_dep_PK_reg_su_I/II_a/b"/>
</dbReference>
<feature type="non-terminal residue" evidence="17">
    <location>
        <position position="985"/>
    </location>
</feature>
<dbReference type="Gene3D" id="2.60.120.10">
    <property type="entry name" value="Jelly Rolls"/>
    <property type="match status" value="2"/>
</dbReference>
<dbReference type="Pfam" id="PF02197">
    <property type="entry name" value="RIIa"/>
    <property type="match status" value="1"/>
</dbReference>
<evidence type="ECO:0000256" key="4">
    <source>
        <dbReference type="ARBA" id="ARBA00022553"/>
    </source>
</evidence>
<evidence type="ECO:0000256" key="14">
    <source>
        <dbReference type="SAM" id="MobiDB-lite"/>
    </source>
</evidence>
<evidence type="ECO:0000256" key="2">
    <source>
        <dbReference type="ARBA" id="ARBA00005753"/>
    </source>
</evidence>
<evidence type="ECO:0000256" key="3">
    <source>
        <dbReference type="ARBA" id="ARBA00008871"/>
    </source>
</evidence>
<dbReference type="SUPFAM" id="SSF55729">
    <property type="entry name" value="Acyl-CoA N-acyltransferases (Nat)"/>
    <property type="match status" value="1"/>
</dbReference>
<keyword evidence="4" id="KW-0597">Phosphoprotein</keyword>
<dbReference type="GO" id="GO:0001669">
    <property type="term" value="C:acrosomal vesicle"/>
    <property type="evidence" value="ECO:0007669"/>
    <property type="project" value="TreeGrafter"/>
</dbReference>
<dbReference type="SMART" id="SM00100">
    <property type="entry name" value="cNMP"/>
    <property type="match status" value="2"/>
</dbReference>
<dbReference type="Proteomes" id="UP000727407">
    <property type="component" value="Unassembled WGS sequence"/>
</dbReference>
<evidence type="ECO:0000256" key="6">
    <source>
        <dbReference type="ARBA" id="ARBA00022737"/>
    </source>
</evidence>
<keyword evidence="6" id="KW-0677">Repeat</keyword>
<evidence type="ECO:0000259" key="15">
    <source>
        <dbReference type="PROSITE" id="PS50042"/>
    </source>
</evidence>
<dbReference type="Gene3D" id="3.20.20.70">
    <property type="entry name" value="Aldolase class I"/>
    <property type="match status" value="1"/>
</dbReference>
<dbReference type="FunFam" id="3.20.20.70:FF:000065">
    <property type="entry name" value="Hyaluronidase"/>
    <property type="match status" value="1"/>
</dbReference>
<evidence type="ECO:0000313" key="18">
    <source>
        <dbReference type="Proteomes" id="UP000727407"/>
    </source>
</evidence>
<evidence type="ECO:0000256" key="10">
    <source>
        <dbReference type="ARBA" id="ARBA00023157"/>
    </source>
</evidence>
<dbReference type="InterPro" id="IPR017853">
    <property type="entry name" value="GH"/>
</dbReference>
<dbReference type="FunFam" id="2.60.120.10:FF:000017">
    <property type="entry name" value="cAMP-dependent protein kinase type II regulatory subunit"/>
    <property type="match status" value="1"/>
</dbReference>
<comment type="caution">
    <text evidence="17">The sequence shown here is derived from an EMBL/GenBank/DDBJ whole genome shotgun (WGS) entry which is preliminary data.</text>
</comment>
<keyword evidence="5" id="KW-0116">cAMP-binding</keyword>
<gene>
    <name evidence="17" type="primary">prkar2aa</name>
    <name evidence="17" type="ORF">DAT39_018367</name>
</gene>
<dbReference type="PROSITE" id="PS00889">
    <property type="entry name" value="CNMP_BINDING_2"/>
    <property type="match status" value="2"/>
</dbReference>
<proteinExistence type="inferred from homology"/>
<sequence length="985" mass="110468">MSIEIPAGLTELLQGYTVEVLRQRPPDLVEFAVQYFTRLRDTRSQDGSGATAKSGGKGVMFDGEPMQTESNGEEDDEDDDSDFEPPPPSRFNRRVSVCAEAFNPDEDEEDSEPRVVHPKTDEQRCRLQEACKDILLFKALDQEQFSEVLDAMFEVLVKPQDHVIDQGDDGDNFYVIERGVYDILVQKDGVGCCVGQYDNKGSFGELALMYNTPRAATIISKQEGALWGLDRATFRRLIVKNNAKKRRMYECFIESVPLLKSLELSERMKIVDVLGVKTFHDGERIIMQGDKADCFYVVESGEVKIMMKSKTKADRQDNAEVEIARCTRGQYFGELALVTNKPRAASAYANGEVKCLVPKVLKHHREFKGLSSSPRRAFTVPLGDYHGFRFAELHYSKMHRVVLEIQEMAHGGSGKAQDMKRCASQECRCSPQSNPEGILQGARGRCGAAPFSTPCSLAHARGESAVGNRCEGDVSAPAVRLVPLHQRWDLLEACADLLNAQWKRSMGARLHSLRQSSDSYPTCLVLLEGEMLVGHARVSRVLGTRSACVESVVVRDVLRGRGYGRALMEEVERYARTRGFTRLCLTTHDKQYFYAHLGFELSRPVQNIGTLGSLLPMEVLQKFCRTAESEDDGEKSMKDNTAKPIGGAIMFCRSSLLLSHFLSLIFLVLSGTVSESDPVTRKQGFSVVWNMPTSKCQKVFGVSLPLRQHGIIHNANERFRGENISLFYERKLGLYPFITRDGFNVNGGIPQKGDLGRHLELSKEQIHSLLLRSFSGLAVVDWEKWQPLWIRNYGIRQAYKNLSKQLVREKHPDISEKEVKRLATAEFEKAARSFMEQTLRLGVETHPKGLWGFYGYPGCYNDRGSKCSEYTGQCKPGTEALNDKLAFLWQRSTALYPSVYVRRGLAGNPNTRLMVRHRVLEAFRVASKHGRGAARVPVFPYARVAFIKTLHFLNKTDLENTLGEIASLGAAGVVLWGEIGFAKSE</sequence>
<dbReference type="InterPro" id="IPR016181">
    <property type="entry name" value="Acyl_CoA_acyltransferase"/>
</dbReference>
<feature type="region of interest" description="Disordered" evidence="14">
    <location>
        <begin position="42"/>
        <end position="94"/>
    </location>
</feature>
<dbReference type="GO" id="GO:0016747">
    <property type="term" value="F:acyltransferase activity, transferring groups other than amino-acyl groups"/>
    <property type="evidence" value="ECO:0007669"/>
    <property type="project" value="InterPro"/>
</dbReference>
<keyword evidence="8 13" id="KW-0378">Hydrolase</keyword>
<name>A0A8J4TJV2_CLAMG</name>
<comment type="similarity">
    <text evidence="2">Belongs to the cAMP-dependent kinase regulatory chain family.</text>
</comment>
<dbReference type="Gene3D" id="1.20.890.10">
    <property type="entry name" value="cAMP-dependent protein kinase regulatory subunit, dimerization-anchoring domain"/>
    <property type="match status" value="1"/>
</dbReference>
<dbReference type="GO" id="GO:0004415">
    <property type="term" value="F:hyalurononglucosaminidase activity"/>
    <property type="evidence" value="ECO:0007669"/>
    <property type="project" value="UniProtKB-UniRule"/>
</dbReference>
<dbReference type="PROSITE" id="PS51186">
    <property type="entry name" value="GNAT"/>
    <property type="match status" value="1"/>
</dbReference>
<dbReference type="InterPro" id="IPR000595">
    <property type="entry name" value="cNMP-bd_dom"/>
</dbReference>
<dbReference type="InterPro" id="IPR014710">
    <property type="entry name" value="RmlC-like_jellyroll"/>
</dbReference>
<dbReference type="SUPFAM" id="SSF51206">
    <property type="entry name" value="cAMP-binding domain-like"/>
    <property type="match status" value="2"/>
</dbReference>
<dbReference type="InterPro" id="IPR013785">
    <property type="entry name" value="Aldolase_TIM"/>
</dbReference>
<dbReference type="FunFam" id="1.20.890.10:FF:000002">
    <property type="entry name" value="cAMP-dependent protein kinase type II-alpha regulatory subunit"/>
    <property type="match status" value="1"/>
</dbReference>
<dbReference type="CDD" id="cd04301">
    <property type="entry name" value="NAT_SF"/>
    <property type="match status" value="1"/>
</dbReference>
<evidence type="ECO:0000259" key="16">
    <source>
        <dbReference type="PROSITE" id="PS51186"/>
    </source>
</evidence>
<keyword evidence="10" id="KW-1015">Disulfide bond</keyword>
<dbReference type="InterPro" id="IPR000182">
    <property type="entry name" value="GNAT_dom"/>
</dbReference>
<dbReference type="PRINTS" id="PR00846">
    <property type="entry name" value="GLHYDRLASE56"/>
</dbReference>
<dbReference type="AlphaFoldDB" id="A0A8J4TJV2"/>
<dbReference type="CDD" id="cd12103">
    <property type="entry name" value="DD_RIIalpha_PKA"/>
    <property type="match status" value="1"/>
</dbReference>
<dbReference type="GO" id="GO:0030552">
    <property type="term" value="F:cAMP binding"/>
    <property type="evidence" value="ECO:0007669"/>
    <property type="project" value="UniProtKB-KW"/>
</dbReference>
<dbReference type="Pfam" id="PF00583">
    <property type="entry name" value="Acetyltransf_1"/>
    <property type="match status" value="1"/>
</dbReference>
<comment type="similarity">
    <text evidence="3 13">Belongs to the glycosyl hydrolase 56 family.</text>
</comment>
<feature type="compositionally biased region" description="Acidic residues" evidence="14">
    <location>
        <begin position="71"/>
        <end position="83"/>
    </location>
</feature>